<dbReference type="InterPro" id="IPR001055">
    <property type="entry name" value="Adrenodoxin-like"/>
</dbReference>
<comment type="cofactor">
    <cofactor evidence="6">
        <name>[2Fe-2S] cluster</name>
        <dbReference type="ChEBI" id="CHEBI:190135"/>
    </cofactor>
</comment>
<dbReference type="PROSITE" id="PS51085">
    <property type="entry name" value="2FE2S_FER_2"/>
    <property type="match status" value="1"/>
</dbReference>
<evidence type="ECO:0000313" key="8">
    <source>
        <dbReference type="EMBL" id="MPL80489.1"/>
    </source>
</evidence>
<reference evidence="8" key="1">
    <citation type="submission" date="2019-08" db="EMBL/GenBank/DDBJ databases">
        <authorList>
            <person name="Kucharzyk K."/>
            <person name="Murdoch R.W."/>
            <person name="Higgins S."/>
            <person name="Loffler F."/>
        </authorList>
    </citation>
    <scope>NUCLEOTIDE SEQUENCE</scope>
</reference>
<dbReference type="PANTHER" id="PTHR23426:SF65">
    <property type="entry name" value="FERREDOXIN-2, MITOCHONDRIAL"/>
    <property type="match status" value="1"/>
</dbReference>
<keyword evidence="2" id="KW-0001">2Fe-2S</keyword>
<dbReference type="GO" id="GO:0046872">
    <property type="term" value="F:metal ion binding"/>
    <property type="evidence" value="ECO:0007669"/>
    <property type="project" value="UniProtKB-KW"/>
</dbReference>
<dbReference type="AlphaFoldDB" id="A0A644UNI4"/>
<dbReference type="InterPro" id="IPR018298">
    <property type="entry name" value="Adrenodoxin_Fe-S_BS"/>
</dbReference>
<dbReference type="PROSITE" id="PS00814">
    <property type="entry name" value="ADX"/>
    <property type="match status" value="1"/>
</dbReference>
<evidence type="ECO:0000256" key="2">
    <source>
        <dbReference type="ARBA" id="ARBA00022714"/>
    </source>
</evidence>
<dbReference type="GO" id="GO:0051537">
    <property type="term" value="F:2 iron, 2 sulfur cluster binding"/>
    <property type="evidence" value="ECO:0007669"/>
    <property type="project" value="UniProtKB-KW"/>
</dbReference>
<evidence type="ECO:0000256" key="4">
    <source>
        <dbReference type="ARBA" id="ARBA00023004"/>
    </source>
</evidence>
<name>A0A644UNI4_9ZZZZ</name>
<proteinExistence type="inferred from homology"/>
<dbReference type="PRINTS" id="PR00355">
    <property type="entry name" value="ADRENODOXIN"/>
</dbReference>
<evidence type="ECO:0000256" key="1">
    <source>
        <dbReference type="ARBA" id="ARBA00010914"/>
    </source>
</evidence>
<evidence type="ECO:0000256" key="6">
    <source>
        <dbReference type="ARBA" id="ARBA00034078"/>
    </source>
</evidence>
<dbReference type="EMBL" id="VSSQ01000138">
    <property type="protein sequence ID" value="MPL80489.1"/>
    <property type="molecule type" value="Genomic_DNA"/>
</dbReference>
<evidence type="ECO:0000259" key="7">
    <source>
        <dbReference type="PROSITE" id="PS51085"/>
    </source>
</evidence>
<dbReference type="InterPro" id="IPR012675">
    <property type="entry name" value="Beta-grasp_dom_sf"/>
</dbReference>
<dbReference type="InterPro" id="IPR036010">
    <property type="entry name" value="2Fe-2S_ferredoxin-like_sf"/>
</dbReference>
<dbReference type="GO" id="GO:0005829">
    <property type="term" value="C:cytosol"/>
    <property type="evidence" value="ECO:0007669"/>
    <property type="project" value="TreeGrafter"/>
</dbReference>
<dbReference type="Gene3D" id="3.10.20.30">
    <property type="match status" value="1"/>
</dbReference>
<accession>A0A644UNI4</accession>
<keyword evidence="5" id="KW-0411">Iron-sulfur</keyword>
<evidence type="ECO:0000256" key="3">
    <source>
        <dbReference type="ARBA" id="ARBA00022723"/>
    </source>
</evidence>
<dbReference type="GO" id="GO:0009055">
    <property type="term" value="F:electron transfer activity"/>
    <property type="evidence" value="ECO:0007669"/>
    <property type="project" value="TreeGrafter"/>
</dbReference>
<gene>
    <name evidence="8" type="ORF">SDC9_26389</name>
</gene>
<dbReference type="InterPro" id="IPR001041">
    <property type="entry name" value="2Fe-2S_ferredoxin-type"/>
</dbReference>
<sequence length="134" mass="14273">MARLRLPRPDQPAGAAELISIPSERTDEMKVTFIAADGTATVVEVDEGQSLMQAAVSHDVDGIIGECGGSMMCATCHCYVDEAWAERVGAQQDGESDLLDCAVSEVRPGSRLSCQIRMTAELDGVVIHLPEAQL</sequence>
<dbReference type="Pfam" id="PF00111">
    <property type="entry name" value="Fer2"/>
    <property type="match status" value="1"/>
</dbReference>
<dbReference type="CDD" id="cd00207">
    <property type="entry name" value="fer2"/>
    <property type="match status" value="1"/>
</dbReference>
<dbReference type="GO" id="GO:0140647">
    <property type="term" value="P:P450-containing electron transport chain"/>
    <property type="evidence" value="ECO:0007669"/>
    <property type="project" value="InterPro"/>
</dbReference>
<comment type="caution">
    <text evidence="8">The sequence shown here is derived from an EMBL/GenBank/DDBJ whole genome shotgun (WGS) entry which is preliminary data.</text>
</comment>
<comment type="similarity">
    <text evidence="1">Belongs to the adrenodoxin/putidaredoxin family.</text>
</comment>
<keyword evidence="3" id="KW-0479">Metal-binding</keyword>
<organism evidence="8">
    <name type="scientific">bioreactor metagenome</name>
    <dbReference type="NCBI Taxonomy" id="1076179"/>
    <lineage>
        <taxon>unclassified sequences</taxon>
        <taxon>metagenomes</taxon>
        <taxon>ecological metagenomes</taxon>
    </lineage>
</organism>
<keyword evidence="4" id="KW-0408">Iron</keyword>
<evidence type="ECO:0000256" key="5">
    <source>
        <dbReference type="ARBA" id="ARBA00023014"/>
    </source>
</evidence>
<dbReference type="SUPFAM" id="SSF54292">
    <property type="entry name" value="2Fe-2S ferredoxin-like"/>
    <property type="match status" value="1"/>
</dbReference>
<feature type="domain" description="2Fe-2S ferredoxin-type" evidence="7">
    <location>
        <begin position="29"/>
        <end position="133"/>
    </location>
</feature>
<dbReference type="PANTHER" id="PTHR23426">
    <property type="entry name" value="FERREDOXIN/ADRENODOXIN"/>
    <property type="match status" value="1"/>
</dbReference>
<protein>
    <recommendedName>
        <fullName evidence="7">2Fe-2S ferredoxin-type domain-containing protein</fullName>
    </recommendedName>
</protein>